<evidence type="ECO:0000256" key="1">
    <source>
        <dbReference type="SAM" id="MobiDB-lite"/>
    </source>
</evidence>
<evidence type="ECO:0000313" key="2">
    <source>
        <dbReference type="EMBL" id="SPZ13391.1"/>
    </source>
</evidence>
<dbReference type="Proteomes" id="UP000250443">
    <property type="component" value="Unassembled WGS sequence"/>
</dbReference>
<dbReference type="AlphaFoldDB" id="A0A2X2D389"/>
<name>A0A2X2D389_PSELU</name>
<organism evidence="2 3">
    <name type="scientific">Pseudomonas luteola</name>
    <dbReference type="NCBI Taxonomy" id="47886"/>
    <lineage>
        <taxon>Bacteria</taxon>
        <taxon>Pseudomonadati</taxon>
        <taxon>Pseudomonadota</taxon>
        <taxon>Gammaproteobacteria</taxon>
        <taxon>Pseudomonadales</taxon>
        <taxon>Pseudomonadaceae</taxon>
        <taxon>Pseudomonas</taxon>
    </lineage>
</organism>
<sequence>MGDGDRRRDSCQESRVGRALELPSSSTQREVTRYGYDCGGAGRHLMVCREASFGPAFYSELWILRIQPVQVKPSMHLIYAQIEVSFFRGKFRYSRAL</sequence>
<protein>
    <submittedName>
        <fullName evidence="2">Uncharacterized protein</fullName>
    </submittedName>
</protein>
<feature type="compositionally biased region" description="Basic and acidic residues" evidence="1">
    <location>
        <begin position="1"/>
        <end position="18"/>
    </location>
</feature>
<dbReference type="EMBL" id="UAUF01000014">
    <property type="protein sequence ID" value="SPZ13391.1"/>
    <property type="molecule type" value="Genomic_DNA"/>
</dbReference>
<proteinExistence type="predicted"/>
<feature type="region of interest" description="Disordered" evidence="1">
    <location>
        <begin position="1"/>
        <end position="28"/>
    </location>
</feature>
<reference evidence="2 3" key="1">
    <citation type="submission" date="2018-06" db="EMBL/GenBank/DDBJ databases">
        <authorList>
            <consortium name="Pathogen Informatics"/>
            <person name="Doyle S."/>
        </authorList>
    </citation>
    <scope>NUCLEOTIDE SEQUENCE [LARGE SCALE GENOMIC DNA]</scope>
    <source>
        <strain evidence="2 3">NCTC11842</strain>
    </source>
</reference>
<accession>A0A2X2D389</accession>
<gene>
    <name evidence="2" type="ORF">NCTC11842_05128</name>
</gene>
<evidence type="ECO:0000313" key="3">
    <source>
        <dbReference type="Proteomes" id="UP000250443"/>
    </source>
</evidence>